<gene>
    <name evidence="1" type="ORF">PBI_LIZLEMON_71</name>
</gene>
<reference evidence="1 2" key="1">
    <citation type="submission" date="2014-06" db="EMBL/GenBank/DDBJ databases">
        <authorList>
            <person name="Pfaffle P.K."/>
            <person name="Tobiason D.M."/>
            <person name="Arnold K."/>
            <person name="Ash A."/>
            <person name="Austin Q."/>
            <person name="Brahm K."/>
            <person name="Carberry B."/>
            <person name="Grant J."/>
            <person name="Leckie K."/>
            <person name="Meder A."/>
            <person name="Newsom A."/>
            <person name="Reinecke M."/>
            <person name="Rognrud K."/>
            <person name="Serrano M.G."/>
            <person name="Buck G."/>
            <person name="Lee V."/>
            <person name="Wang Y."/>
            <person name="Carvalho R."/>
            <person name="Voegtly L."/>
            <person name="Shi R."/>
            <person name="Duckworth R."/>
            <person name="Johnson A."/>
            <person name="Loviza R."/>
            <person name="Walstead R."/>
            <person name="Shah Z."/>
            <person name="Kiflezghi M."/>
            <person name="Wade K."/>
            <person name="Anders K.R."/>
            <person name="Braun M.A."/>
            <person name="Delesalle V.A."/>
            <person name="Hughes L.E."/>
            <person name="Ware V.C."/>
            <person name="Bradley K.W."/>
            <person name="Barker L.P."/>
            <person name="Asai D.J."/>
            <person name="Bowman C.A."/>
            <person name="Russell D.A."/>
            <person name="Pope W.H."/>
            <person name="Jacobs-Sera D."/>
            <person name="Hendrix R.W."/>
            <person name="Hatfull G.F."/>
        </authorList>
    </citation>
    <scope>NUCLEOTIDE SEQUENCE [LARGE SCALE GENOMIC DNA]</scope>
</reference>
<sequence length="34" mass="3780">MNYWLTLALAFLQGSAIGIDLKRQELAQSGDAER</sequence>
<accession>A0A076YLP1</accession>
<organism evidence="1 2">
    <name type="scientific">Mycobacterium phage LizLemon</name>
    <dbReference type="NCBI Taxonomy" id="1527533"/>
    <lineage>
        <taxon>Viruses</taxon>
        <taxon>Duplodnaviria</taxon>
        <taxon>Heunggongvirae</taxon>
        <taxon>Uroviricota</taxon>
        <taxon>Caudoviricetes</taxon>
        <taxon>Bclasvirinae</taxon>
        <taxon>Rosebushvirus</taxon>
        <taxon>Rosebushvirus rosebush</taxon>
    </lineage>
</organism>
<protein>
    <submittedName>
        <fullName evidence="1">Uncharacterized protein</fullName>
    </submittedName>
</protein>
<dbReference type="EMBL" id="KM101117">
    <property type="protein sequence ID" value="AIK68845.1"/>
    <property type="molecule type" value="Genomic_DNA"/>
</dbReference>
<dbReference type="Proteomes" id="UP000230449">
    <property type="component" value="Segment"/>
</dbReference>
<proteinExistence type="predicted"/>
<evidence type="ECO:0000313" key="2">
    <source>
        <dbReference type="Proteomes" id="UP000230449"/>
    </source>
</evidence>
<evidence type="ECO:0000313" key="1">
    <source>
        <dbReference type="EMBL" id="AIK68845.1"/>
    </source>
</evidence>
<name>A0A076YLP1_9CAUD</name>